<evidence type="ECO:0000256" key="4">
    <source>
        <dbReference type="ARBA" id="ARBA00022525"/>
    </source>
</evidence>
<comment type="subcellular location">
    <subcellularLocation>
        <location evidence="2">Secreted</location>
    </subcellularLocation>
</comment>
<protein>
    <recommendedName>
        <fullName evidence="3">triacylglycerol lipase</fullName>
        <ecNumber evidence="3">3.1.1.3</ecNumber>
    </recommendedName>
</protein>
<dbReference type="SUPFAM" id="SSF53474">
    <property type="entry name" value="alpha/beta-Hydrolases"/>
    <property type="match status" value="1"/>
</dbReference>
<reference evidence="9 10" key="1">
    <citation type="journal article" date="2012" name="ISME J.">
        <title>Genomic insights to SAR86, an abundant and uncultivated marine bacterial lineage.</title>
        <authorList>
            <person name="Dupont C.L."/>
            <person name="Rusch D.B."/>
            <person name="Yooseph S."/>
            <person name="Lombardo M.J."/>
            <person name="Richter R.A."/>
            <person name="Valas R."/>
            <person name="Novotny M."/>
            <person name="Yee-Greenbaum J."/>
            <person name="Selengut J.D."/>
            <person name="Haft D.H."/>
            <person name="Halpern A.L."/>
            <person name="Lasken R.S."/>
            <person name="Nealson K."/>
            <person name="Friedman R."/>
            <person name="Venter J.C."/>
        </authorList>
    </citation>
    <scope>NUCLEOTIDE SEQUENCE [LARGE SCALE GENOMIC DNA]</scope>
</reference>
<proteinExistence type="predicted"/>
<dbReference type="AlphaFoldDB" id="J5KM19"/>
<dbReference type="InterPro" id="IPR029058">
    <property type="entry name" value="AB_hydrolase_fold"/>
</dbReference>
<dbReference type="InterPro" id="IPR056304">
    <property type="entry name" value="Lip-like_C"/>
</dbReference>
<dbReference type="EMBL" id="JH611177">
    <property type="protein sequence ID" value="EJP73206.1"/>
    <property type="molecule type" value="Genomic_DNA"/>
</dbReference>
<dbReference type="HOGENOM" id="CLU_023555_4_1_6"/>
<evidence type="ECO:0000256" key="1">
    <source>
        <dbReference type="ARBA" id="ARBA00001024"/>
    </source>
</evidence>
<dbReference type="Proteomes" id="UP000010116">
    <property type="component" value="Unassembled WGS sequence"/>
</dbReference>
<dbReference type="PANTHER" id="PTHR34043:SF3">
    <property type="entry name" value="ALPHA_BETA-HYDROLASES SUPERFAMILY PROTEIN"/>
    <property type="match status" value="1"/>
</dbReference>
<organism evidence="9 10">
    <name type="scientific">SAR86 cluster bacterium SAR86B</name>
    <dbReference type="NCBI Taxonomy" id="1123867"/>
    <lineage>
        <taxon>Bacteria</taxon>
        <taxon>Pseudomonadati</taxon>
        <taxon>Pseudomonadota</taxon>
        <taxon>Gammaproteobacteria</taxon>
        <taxon>SAR86 cluster</taxon>
    </lineage>
</organism>
<dbReference type="PANTHER" id="PTHR34043">
    <property type="entry name" value="ALPHA/BETA-HYDROLASES SUPERFAMILY PROTEIN"/>
    <property type="match status" value="1"/>
</dbReference>
<dbReference type="GO" id="GO:0004806">
    <property type="term" value="F:triacylglycerol lipase activity"/>
    <property type="evidence" value="ECO:0007669"/>
    <property type="project" value="UniProtKB-EC"/>
</dbReference>
<keyword evidence="7" id="KW-0443">Lipid metabolism</keyword>
<accession>J5KM19</accession>
<keyword evidence="5" id="KW-0732">Signal</keyword>
<evidence type="ECO:0000256" key="5">
    <source>
        <dbReference type="ARBA" id="ARBA00022729"/>
    </source>
</evidence>
<dbReference type="Gene3D" id="3.40.50.1820">
    <property type="entry name" value="alpha/beta hydrolase"/>
    <property type="match status" value="1"/>
</dbReference>
<evidence type="ECO:0000256" key="7">
    <source>
        <dbReference type="ARBA" id="ARBA00023098"/>
    </source>
</evidence>
<evidence type="ECO:0000313" key="9">
    <source>
        <dbReference type="EMBL" id="EJP73206.1"/>
    </source>
</evidence>
<dbReference type="GO" id="GO:0006629">
    <property type="term" value="P:lipid metabolic process"/>
    <property type="evidence" value="ECO:0007669"/>
    <property type="project" value="UniProtKB-KW"/>
</dbReference>
<dbReference type="EC" id="3.1.1.3" evidence="3"/>
<evidence type="ECO:0000256" key="2">
    <source>
        <dbReference type="ARBA" id="ARBA00004613"/>
    </source>
</evidence>
<evidence type="ECO:0000259" key="8">
    <source>
        <dbReference type="Pfam" id="PF24708"/>
    </source>
</evidence>
<keyword evidence="6 9" id="KW-0378">Hydrolase</keyword>
<sequence length="375" mass="42087">MLVHGFMGWGKNEMGNYKYWGGKYDLEQALIDQGFEVYVASVGPISSNWDRAVELYYQIKGGQVDYGKGHSETFGLIQKPKGKSYEGFYPQWNEENPIHLLGHSMGGQTVRMLDYLLRTSIVDSANTIEESTFLGKSNDGWIRSITSVSAPHNGSTLSNFVKSGIPFLQDFIAIAAVAGNSFYNFDLEQWGFDRGESEGWGNYFNRMKEHPAWGTKNIVAWDASIEGAKELNTLCTANPNIYYFSYVTSNTVLDSASGRHVPHSSMSYIIRANARMMGSKKAYFADGTETDSTWFENDGIVNKSSMYGPTTGSNGPDPIAIYREEDLLISGQWYVIGEYQSDHRKFIGHSLNDEEFDSIKLVFINHLNLLQSLPE</sequence>
<name>J5KM19_9GAMM</name>
<evidence type="ECO:0000256" key="6">
    <source>
        <dbReference type="ARBA" id="ARBA00022801"/>
    </source>
</evidence>
<feature type="domain" description="Lipase-like C-terminal" evidence="8">
    <location>
        <begin position="1"/>
        <end position="353"/>
    </location>
</feature>
<dbReference type="GO" id="GO:0005576">
    <property type="term" value="C:extracellular region"/>
    <property type="evidence" value="ECO:0007669"/>
    <property type="project" value="UniProtKB-SubCell"/>
</dbReference>
<keyword evidence="4" id="KW-0964">Secreted</keyword>
<evidence type="ECO:0000313" key="10">
    <source>
        <dbReference type="Proteomes" id="UP000010116"/>
    </source>
</evidence>
<evidence type="ECO:0000256" key="3">
    <source>
        <dbReference type="ARBA" id="ARBA00013279"/>
    </source>
</evidence>
<gene>
    <name evidence="9" type="ORF">NT02SARS_1913</name>
</gene>
<comment type="catalytic activity">
    <reaction evidence="1">
        <text>a triacylglycerol + H2O = a diacylglycerol + a fatty acid + H(+)</text>
        <dbReference type="Rhea" id="RHEA:12044"/>
        <dbReference type="ChEBI" id="CHEBI:15377"/>
        <dbReference type="ChEBI" id="CHEBI:15378"/>
        <dbReference type="ChEBI" id="CHEBI:17855"/>
        <dbReference type="ChEBI" id="CHEBI:18035"/>
        <dbReference type="ChEBI" id="CHEBI:28868"/>
        <dbReference type="EC" id="3.1.1.3"/>
    </reaction>
</comment>
<dbReference type="Pfam" id="PF24708">
    <property type="entry name" value="Lip_C"/>
    <property type="match status" value="1"/>
</dbReference>